<sequence>MATEDVNEALAAAEVPATETTEKQPADKLERKWSFWFDNQSKPKQGAAWGASLRKAYTFDTVQDFWGVCLSSPFTYC</sequence>
<dbReference type="Pfam" id="PF01652">
    <property type="entry name" value="IF4E"/>
    <property type="match status" value="1"/>
</dbReference>
<protein>
    <recommendedName>
        <fullName evidence="6">mRNA cap-binding protein</fullName>
    </recommendedName>
</protein>
<dbReference type="PANTHER" id="PTHR11960">
    <property type="entry name" value="EUKARYOTIC TRANSLATION INITIATION FACTOR 4E RELATED"/>
    <property type="match status" value="1"/>
</dbReference>
<keyword evidence="3" id="KW-0810">Translation regulation</keyword>
<dbReference type="GO" id="GO:0009615">
    <property type="term" value="P:response to virus"/>
    <property type="evidence" value="ECO:0007669"/>
    <property type="project" value="UniProtKB-ARBA"/>
</dbReference>
<organism evidence="9">
    <name type="scientific">Brassica campestris</name>
    <name type="common">Field mustard</name>
    <dbReference type="NCBI Taxonomy" id="3711"/>
    <lineage>
        <taxon>Eukaryota</taxon>
        <taxon>Viridiplantae</taxon>
        <taxon>Streptophyta</taxon>
        <taxon>Embryophyta</taxon>
        <taxon>Tracheophyta</taxon>
        <taxon>Spermatophyta</taxon>
        <taxon>Magnoliopsida</taxon>
        <taxon>eudicotyledons</taxon>
        <taxon>Gunneridae</taxon>
        <taxon>Pentapetalae</taxon>
        <taxon>rosids</taxon>
        <taxon>malvids</taxon>
        <taxon>Brassicales</taxon>
        <taxon>Brassicaceae</taxon>
        <taxon>Brassiceae</taxon>
        <taxon>Brassica</taxon>
    </lineage>
</organism>
<dbReference type="GO" id="GO:0003723">
    <property type="term" value="F:RNA binding"/>
    <property type="evidence" value="ECO:0007669"/>
    <property type="project" value="UniProtKB-KW"/>
</dbReference>
<reference evidence="9" key="1">
    <citation type="journal article" date="2018" name="Sci. Rep.">
        <title>Variability in eukaryotic initiation factor iso4E in Brassica rapa influences interactions with the viral protein linked to the genome of Turnip mosaic virus.</title>
        <authorList>
            <person name="Li G."/>
            <person name="Qian W."/>
            <person name="Zhang S."/>
            <person name="Zhang S."/>
            <person name="Li F."/>
            <person name="Zhang H."/>
            <person name="Fang Z."/>
            <person name="Wu J."/>
            <person name="Wang X."/>
            <person name="Sun R."/>
        </authorList>
    </citation>
    <scope>NUCLEOTIDE SEQUENCE</scope>
</reference>
<evidence type="ECO:0000256" key="5">
    <source>
        <dbReference type="ARBA" id="ARBA00022917"/>
    </source>
</evidence>
<evidence type="ECO:0000256" key="1">
    <source>
        <dbReference type="ARBA" id="ARBA00009860"/>
    </source>
</evidence>
<feature type="compositionally biased region" description="Low complexity" evidence="8">
    <location>
        <begin position="8"/>
        <end position="19"/>
    </location>
</feature>
<dbReference type="InterPro" id="IPR023398">
    <property type="entry name" value="TIF_eIF4e-like"/>
</dbReference>
<dbReference type="AlphaFoldDB" id="A0A385LK02"/>
<dbReference type="PANTHER" id="PTHR11960:SF67">
    <property type="entry name" value="EUKARYOTIC TRANSLATION INITIATION FACTOR ISOFORM 4E"/>
    <property type="match status" value="1"/>
</dbReference>
<dbReference type="InterPro" id="IPR001040">
    <property type="entry name" value="TIF_eIF_4E"/>
</dbReference>
<evidence type="ECO:0000256" key="3">
    <source>
        <dbReference type="ARBA" id="ARBA00022845"/>
    </source>
</evidence>
<evidence type="ECO:0000256" key="7">
    <source>
        <dbReference type="RuleBase" id="RU004374"/>
    </source>
</evidence>
<evidence type="ECO:0000256" key="2">
    <source>
        <dbReference type="ARBA" id="ARBA00022540"/>
    </source>
</evidence>
<dbReference type="GO" id="GO:0006417">
    <property type="term" value="P:regulation of translation"/>
    <property type="evidence" value="ECO:0007669"/>
    <property type="project" value="UniProtKB-KW"/>
</dbReference>
<evidence type="ECO:0000256" key="4">
    <source>
        <dbReference type="ARBA" id="ARBA00022884"/>
    </source>
</evidence>
<evidence type="ECO:0000313" key="9">
    <source>
        <dbReference type="EMBL" id="AYA28432.1"/>
    </source>
</evidence>
<keyword evidence="4 7" id="KW-0694">RNA-binding</keyword>
<keyword evidence="5 7" id="KW-0648">Protein biosynthesis</keyword>
<dbReference type="Gene3D" id="3.30.760.10">
    <property type="entry name" value="RNA Cap, Translation Initiation Factor Eif4e"/>
    <property type="match status" value="1"/>
</dbReference>
<accession>A0A385LK02</accession>
<dbReference type="GO" id="GO:0003743">
    <property type="term" value="F:translation initiation factor activity"/>
    <property type="evidence" value="ECO:0007669"/>
    <property type="project" value="UniProtKB-KW"/>
</dbReference>
<dbReference type="SUPFAM" id="SSF55418">
    <property type="entry name" value="eIF4e-like"/>
    <property type="match status" value="1"/>
</dbReference>
<comment type="similarity">
    <text evidence="1 7">Belongs to the eukaryotic initiation factor 4E family.</text>
</comment>
<feature type="region of interest" description="Disordered" evidence="8">
    <location>
        <begin position="1"/>
        <end position="26"/>
    </location>
</feature>
<dbReference type="EMBL" id="MH614222">
    <property type="protein sequence ID" value="AYA28432.1"/>
    <property type="molecule type" value="mRNA"/>
</dbReference>
<evidence type="ECO:0000256" key="8">
    <source>
        <dbReference type="SAM" id="MobiDB-lite"/>
    </source>
</evidence>
<keyword evidence="2 7" id="KW-0396">Initiation factor</keyword>
<evidence type="ECO:0000256" key="6">
    <source>
        <dbReference type="ARBA" id="ARBA00030245"/>
    </source>
</evidence>
<name>A0A385LK02_BRACM</name>
<proteinExistence type="evidence at transcript level"/>